<dbReference type="OrthoDB" id="70763at2759"/>
<dbReference type="Proteomes" id="UP001149090">
    <property type="component" value="Unassembled WGS sequence"/>
</dbReference>
<protein>
    <submittedName>
        <fullName evidence="1">Gem-associated protein</fullName>
    </submittedName>
</protein>
<reference evidence="1" key="1">
    <citation type="submission" date="2022-10" db="EMBL/GenBank/DDBJ databases">
        <title>Novel sulphate-reducing endosymbionts in the free-living metamonad Anaeramoeba.</title>
        <authorList>
            <person name="Jerlstrom-Hultqvist J."/>
            <person name="Cepicka I."/>
            <person name="Gallot-Lavallee L."/>
            <person name="Salas-Leiva D."/>
            <person name="Curtis B.A."/>
            <person name="Zahonova K."/>
            <person name="Pipaliya S."/>
            <person name="Dacks J."/>
            <person name="Roger A.J."/>
        </authorList>
    </citation>
    <scope>NUCLEOTIDE SEQUENCE</scope>
    <source>
        <strain evidence="1">BMAN</strain>
    </source>
</reference>
<dbReference type="GO" id="GO:0034719">
    <property type="term" value="C:SMN-Sm protein complex"/>
    <property type="evidence" value="ECO:0007669"/>
    <property type="project" value="InterPro"/>
</dbReference>
<comment type="caution">
    <text evidence="1">The sequence shown here is derived from an EMBL/GenBank/DDBJ whole genome shotgun (WGS) entry which is preliminary data.</text>
</comment>
<dbReference type="PANTHER" id="PTHR14679">
    <property type="entry name" value="GEM-ASSOCIATED PROTEIN 7"/>
    <property type="match status" value="1"/>
</dbReference>
<dbReference type="PANTHER" id="PTHR14679:SF1">
    <property type="entry name" value="GEM-ASSOCIATED PROTEIN 7"/>
    <property type="match status" value="1"/>
</dbReference>
<gene>
    <name evidence="1" type="ORF">M0811_10554</name>
</gene>
<organism evidence="1 2">
    <name type="scientific">Anaeramoeba ignava</name>
    <name type="common">Anaerobic marine amoeba</name>
    <dbReference type="NCBI Taxonomy" id="1746090"/>
    <lineage>
        <taxon>Eukaryota</taxon>
        <taxon>Metamonada</taxon>
        <taxon>Anaeramoebidae</taxon>
        <taxon>Anaeramoeba</taxon>
    </lineage>
</organism>
<sequence>MEKEKEKEKEMNYLLRKKSLQFWKFVENSKVEIEMIEGTKTNGMFRLSNGNQTEFQISELETPIGIYPEAIVRSEDICLMHFQK</sequence>
<dbReference type="AlphaFoldDB" id="A0A9Q0LFU0"/>
<accession>A0A9Q0LFU0</accession>
<dbReference type="GO" id="GO:0000387">
    <property type="term" value="P:spliceosomal snRNP assembly"/>
    <property type="evidence" value="ECO:0007669"/>
    <property type="project" value="TreeGrafter"/>
</dbReference>
<dbReference type="Pfam" id="PF11095">
    <property type="entry name" value="Gemin7"/>
    <property type="match status" value="1"/>
</dbReference>
<dbReference type="EMBL" id="JAPDFW010000091">
    <property type="protein sequence ID" value="KAJ5071070.1"/>
    <property type="molecule type" value="Genomic_DNA"/>
</dbReference>
<dbReference type="InterPro" id="IPR020338">
    <property type="entry name" value="SMN_gemin7"/>
</dbReference>
<evidence type="ECO:0000313" key="1">
    <source>
        <dbReference type="EMBL" id="KAJ5071070.1"/>
    </source>
</evidence>
<evidence type="ECO:0000313" key="2">
    <source>
        <dbReference type="Proteomes" id="UP001149090"/>
    </source>
</evidence>
<name>A0A9Q0LFU0_ANAIG</name>
<proteinExistence type="predicted"/>
<dbReference type="Gene3D" id="2.30.30.100">
    <property type="match status" value="1"/>
</dbReference>
<keyword evidence="2" id="KW-1185">Reference proteome</keyword>